<dbReference type="EC" id="4.3.1.18" evidence="11"/>
<accession>A0A9P8AFY5</accession>
<keyword evidence="6" id="KW-0862">Zinc</keyword>
<dbReference type="OrthoDB" id="20198at2759"/>
<evidence type="ECO:0000256" key="4">
    <source>
        <dbReference type="ARBA" id="ARBA00022575"/>
    </source>
</evidence>
<dbReference type="GO" id="GO:0009636">
    <property type="term" value="P:response to toxic substance"/>
    <property type="evidence" value="ECO:0007669"/>
    <property type="project" value="UniProtKB-KW"/>
</dbReference>
<evidence type="ECO:0000256" key="2">
    <source>
        <dbReference type="ARBA" id="ARBA00001947"/>
    </source>
</evidence>
<comment type="cofactor">
    <cofactor evidence="2">
        <name>Zn(2+)</name>
        <dbReference type="ChEBI" id="CHEBI:29105"/>
    </cofactor>
</comment>
<keyword evidence="16" id="KW-1185">Reference proteome</keyword>
<dbReference type="InterPro" id="IPR042208">
    <property type="entry name" value="D-ser_dehydrat-like_sf"/>
</dbReference>
<feature type="domain" description="D-serine dehydratase-like" evidence="14">
    <location>
        <begin position="303"/>
        <end position="403"/>
    </location>
</feature>
<dbReference type="InterPro" id="IPR001608">
    <property type="entry name" value="Ala_racemase_N"/>
</dbReference>
<keyword evidence="5" id="KW-0479">Metal-binding</keyword>
<evidence type="ECO:0000256" key="1">
    <source>
        <dbReference type="ARBA" id="ARBA00001933"/>
    </source>
</evidence>
<keyword evidence="4" id="KW-0216">Detoxification</keyword>
<name>A0A9P8AFY5_9ASCO</name>
<dbReference type="Gene3D" id="2.40.37.20">
    <property type="entry name" value="D-serine dehydratase-like domain"/>
    <property type="match status" value="1"/>
</dbReference>
<keyword evidence="7" id="KW-0663">Pyridoxal phosphate</keyword>
<dbReference type="InterPro" id="IPR029066">
    <property type="entry name" value="PLP-binding_barrel"/>
</dbReference>
<dbReference type="PANTHER" id="PTHR28004">
    <property type="entry name" value="ZGC:162816-RELATED"/>
    <property type="match status" value="1"/>
</dbReference>
<evidence type="ECO:0000256" key="5">
    <source>
        <dbReference type="ARBA" id="ARBA00022723"/>
    </source>
</evidence>
<dbReference type="SUPFAM" id="SSF51419">
    <property type="entry name" value="PLP-binding barrel"/>
    <property type="match status" value="1"/>
</dbReference>
<dbReference type="FunFam" id="3.20.20.10:FF:000016">
    <property type="entry name" value="D-serine dehydratase"/>
    <property type="match status" value="1"/>
</dbReference>
<dbReference type="AlphaFoldDB" id="A0A9P8AFY5"/>
<comment type="cofactor">
    <cofactor evidence="1">
        <name>pyridoxal 5'-phosphate</name>
        <dbReference type="ChEBI" id="CHEBI:597326"/>
    </cofactor>
</comment>
<protein>
    <recommendedName>
        <fullName evidence="12">D-serine dehydratase</fullName>
        <ecNumber evidence="11">4.3.1.18</ecNumber>
    </recommendedName>
    <alternativeName>
        <fullName evidence="13">D-serine deaminase</fullName>
    </alternativeName>
</protein>
<evidence type="ECO:0000256" key="10">
    <source>
        <dbReference type="ARBA" id="ARBA00055764"/>
    </source>
</evidence>
<dbReference type="GO" id="GO:0036088">
    <property type="term" value="P:D-serine catabolic process"/>
    <property type="evidence" value="ECO:0007669"/>
    <property type="project" value="TreeGrafter"/>
</dbReference>
<evidence type="ECO:0000259" key="14">
    <source>
        <dbReference type="SMART" id="SM01119"/>
    </source>
</evidence>
<reference evidence="15" key="1">
    <citation type="submission" date="2021-03" db="EMBL/GenBank/DDBJ databases">
        <authorList>
            <person name="Palmer J.M."/>
        </authorList>
    </citation>
    <scope>NUCLEOTIDE SEQUENCE</scope>
    <source>
        <strain evidence="15">ARV_011</strain>
    </source>
</reference>
<keyword evidence="8" id="KW-0456">Lyase</keyword>
<evidence type="ECO:0000256" key="13">
    <source>
        <dbReference type="ARBA" id="ARBA00075219"/>
    </source>
</evidence>
<comment type="function">
    <text evidence="10">Catalyzes the conversion of D-serine to pyruvate and ammonia. May play a role in D-serine detoxification.</text>
</comment>
<dbReference type="Gene3D" id="3.20.20.10">
    <property type="entry name" value="Alanine racemase"/>
    <property type="match status" value="1"/>
</dbReference>
<evidence type="ECO:0000256" key="8">
    <source>
        <dbReference type="ARBA" id="ARBA00023239"/>
    </source>
</evidence>
<dbReference type="Pfam" id="PF14031">
    <property type="entry name" value="D-ser_dehydrat"/>
    <property type="match status" value="1"/>
</dbReference>
<dbReference type="Proteomes" id="UP000790833">
    <property type="component" value="Unassembled WGS sequence"/>
</dbReference>
<gene>
    <name evidence="15" type="ORF">KQ657_003113</name>
</gene>
<comment type="caution">
    <text evidence="15">The sequence shown here is derived from an EMBL/GenBank/DDBJ whole genome shotgun (WGS) entry which is preliminary data.</text>
</comment>
<dbReference type="PANTHER" id="PTHR28004:SF2">
    <property type="entry name" value="D-SERINE DEHYDRATASE"/>
    <property type="match status" value="1"/>
</dbReference>
<dbReference type="RefSeq" id="XP_043046990.1">
    <property type="nucleotide sequence ID" value="XM_043193849.1"/>
</dbReference>
<evidence type="ECO:0000256" key="3">
    <source>
        <dbReference type="ARBA" id="ARBA00005323"/>
    </source>
</evidence>
<comment type="catalytic activity">
    <reaction evidence="9">
        <text>D-serine = pyruvate + NH4(+)</text>
        <dbReference type="Rhea" id="RHEA:13977"/>
        <dbReference type="ChEBI" id="CHEBI:15361"/>
        <dbReference type="ChEBI" id="CHEBI:28938"/>
        <dbReference type="ChEBI" id="CHEBI:35247"/>
        <dbReference type="EC" id="4.3.1.18"/>
    </reaction>
    <physiologicalReaction direction="left-to-right" evidence="9">
        <dbReference type="Rhea" id="RHEA:13978"/>
    </physiologicalReaction>
</comment>
<dbReference type="InterPro" id="IPR026956">
    <property type="entry name" value="D-ser_dehydrat-like_dom"/>
</dbReference>
<evidence type="ECO:0000256" key="6">
    <source>
        <dbReference type="ARBA" id="ARBA00022833"/>
    </source>
</evidence>
<evidence type="ECO:0000256" key="9">
    <source>
        <dbReference type="ARBA" id="ARBA00051198"/>
    </source>
</evidence>
<comment type="similarity">
    <text evidence="3">Belongs to the DSD1 family.</text>
</comment>
<dbReference type="SMART" id="SM01119">
    <property type="entry name" value="D-ser_dehydrat"/>
    <property type="match status" value="1"/>
</dbReference>
<dbReference type="GeneID" id="66116487"/>
<evidence type="ECO:0000313" key="15">
    <source>
        <dbReference type="EMBL" id="KAG7191438.1"/>
    </source>
</evidence>
<organism evidence="15 16">
    <name type="scientific">Scheffersomyces spartinae</name>
    <dbReference type="NCBI Taxonomy" id="45513"/>
    <lineage>
        <taxon>Eukaryota</taxon>
        <taxon>Fungi</taxon>
        <taxon>Dikarya</taxon>
        <taxon>Ascomycota</taxon>
        <taxon>Saccharomycotina</taxon>
        <taxon>Pichiomycetes</taxon>
        <taxon>Debaryomycetaceae</taxon>
        <taxon>Scheffersomyces</taxon>
    </lineage>
</organism>
<dbReference type="EMBL" id="JAHMUF010000029">
    <property type="protein sequence ID" value="KAG7191438.1"/>
    <property type="molecule type" value="Genomic_DNA"/>
</dbReference>
<evidence type="ECO:0000256" key="11">
    <source>
        <dbReference type="ARBA" id="ARBA00066349"/>
    </source>
</evidence>
<evidence type="ECO:0000256" key="12">
    <source>
        <dbReference type="ARBA" id="ARBA00069616"/>
    </source>
</evidence>
<sequence length="418" mass="46596">MRHSFISFPDKNALLQRYGGSHVDTLPTPSAIIDYGRFKDNCDKMITNAKRLQCHFRPHIKTHKTVEGTLLQLGDGFTDRAIVSTMAEAWGILPLLQNGTINTLLLSMPLVTSSIEELMEYSVKCGSSNKLVILVDHITQLDTLLALGGHLPWEIYVKIDFGYHRAGLFNNTLSLRSVISKIIDPTNMLLLYGFYTHAGQSYLVANPHEAHKLLLQEIASVNEAAAFAVEQFNYNTASNRPLQLSVGATPTAHASSMLAYSKLQIESDINQKLYGELELHAGNYCCCDLQQVATNCCATTVVAATVLAEIVSNYTDDGRYDQLINAGVLALSRESGPYEGYGHLLSNHDWYVGKLSQEHGILYPFGHKQQMHQPFLPIGSKVRILPQHACITLACHPYYFVVDDKNIVIDIWVPVKYW</sequence>
<dbReference type="InterPro" id="IPR051466">
    <property type="entry name" value="D-amino_acid_metab_enzyme"/>
</dbReference>
<evidence type="ECO:0000313" key="16">
    <source>
        <dbReference type="Proteomes" id="UP000790833"/>
    </source>
</evidence>
<evidence type="ECO:0000256" key="7">
    <source>
        <dbReference type="ARBA" id="ARBA00022898"/>
    </source>
</evidence>
<proteinExistence type="inferred from homology"/>
<dbReference type="GO" id="GO:0008721">
    <property type="term" value="F:D-serine ammonia-lyase activity"/>
    <property type="evidence" value="ECO:0007669"/>
    <property type="project" value="UniProtKB-EC"/>
</dbReference>
<dbReference type="GO" id="GO:0046872">
    <property type="term" value="F:metal ion binding"/>
    <property type="evidence" value="ECO:0007669"/>
    <property type="project" value="UniProtKB-KW"/>
</dbReference>
<dbReference type="Pfam" id="PF01168">
    <property type="entry name" value="Ala_racemase_N"/>
    <property type="match status" value="1"/>
</dbReference>